<gene>
    <name evidence="12" type="ORF">VI33_03300</name>
</gene>
<dbReference type="GO" id="GO:0005737">
    <property type="term" value="C:cytoplasm"/>
    <property type="evidence" value="ECO:0007669"/>
    <property type="project" value="UniProtKB-SubCell"/>
</dbReference>
<protein>
    <recommendedName>
        <fullName evidence="3 10">Heme chaperone HemW</fullName>
    </recommendedName>
</protein>
<evidence type="ECO:0000313" key="12">
    <source>
        <dbReference type="EMBL" id="AKO65761.1"/>
    </source>
</evidence>
<evidence type="ECO:0000256" key="10">
    <source>
        <dbReference type="RuleBase" id="RU364116"/>
    </source>
</evidence>
<dbReference type="SFLD" id="SFLDF00288">
    <property type="entry name" value="HemN-like__clustered_with_nucl"/>
    <property type="match status" value="1"/>
</dbReference>
<dbReference type="InterPro" id="IPR010723">
    <property type="entry name" value="HemN_C"/>
</dbReference>
<dbReference type="SFLD" id="SFLDG01082">
    <property type="entry name" value="B12-binding_domain_containing"/>
    <property type="match status" value="1"/>
</dbReference>
<dbReference type="GO" id="GO:0004109">
    <property type="term" value="F:coproporphyrinogen oxidase activity"/>
    <property type="evidence" value="ECO:0007669"/>
    <property type="project" value="InterPro"/>
</dbReference>
<organism evidence="12 13">
    <name type="scientific">Methylophilales bacterium MBRS-H7</name>
    <dbReference type="NCBI Taxonomy" id="1623450"/>
    <lineage>
        <taxon>Bacteria</taxon>
        <taxon>Pseudomonadati</taxon>
        <taxon>Pseudomonadota</taxon>
        <taxon>Betaproteobacteria</taxon>
        <taxon>Nitrosomonadales</taxon>
        <taxon>OM43 clade</taxon>
    </lineage>
</organism>
<sequence>MITTPQSVGVYVHLPWCIHKCPYCDFNSHEASQEKVRSLEEEYVDTLIEEFNFYQDLIKERIITSIFFGGGTPSLISPKLYEKFINAIHKNFNLSETEITLEANPGTIDIKYFQSYADLGINRVSLGIQSFNDNHLQSLERIHSSSEAKQAIEVVKKYFKNFNLDLMFGLPNQSLAELKEDINTALSFDPSHLSFYHLTIEPQTRFFKSKPEIPSDDDAYEMLSLVLTELKNSHFDHYETSAFAQPDHQCRHNLNYWTFGDYLGIGAGAHSKLTHENEIFRMDNTKNPKQYITEVDKQNFFSNKTLIPQHELPFEFLMNALRLTHGFTKETYSERTGLSLDDIKSKLHPSFQQDLLYEDHEILKPTAKGVLFLNEILHNLV</sequence>
<dbReference type="SMART" id="SM00729">
    <property type="entry name" value="Elp3"/>
    <property type="match status" value="1"/>
</dbReference>
<evidence type="ECO:0000256" key="1">
    <source>
        <dbReference type="ARBA" id="ARBA00001966"/>
    </source>
</evidence>
<dbReference type="PROSITE" id="PS51918">
    <property type="entry name" value="RADICAL_SAM"/>
    <property type="match status" value="1"/>
</dbReference>
<keyword evidence="5 10" id="KW-0949">S-adenosyl-L-methionine</keyword>
<comment type="function">
    <text evidence="10">Probably acts as a heme chaperone, transferring heme to an unknown acceptor. Binds one molecule of heme per monomer, possibly covalently. Binds 1 [4Fe-4S] cluster. The cluster is coordinated with 3 cysteines and an exchangeable S-adenosyl-L-methionine.</text>
</comment>
<dbReference type="SFLD" id="SFLDS00029">
    <property type="entry name" value="Radical_SAM"/>
    <property type="match status" value="2"/>
</dbReference>
<keyword evidence="9 10" id="KW-0143">Chaperone</keyword>
<dbReference type="GO" id="GO:0046872">
    <property type="term" value="F:metal ion binding"/>
    <property type="evidence" value="ECO:0007669"/>
    <property type="project" value="UniProtKB-UniRule"/>
</dbReference>
<dbReference type="PANTHER" id="PTHR13932">
    <property type="entry name" value="COPROPORPHYRINIGEN III OXIDASE"/>
    <property type="match status" value="1"/>
</dbReference>
<evidence type="ECO:0000256" key="6">
    <source>
        <dbReference type="ARBA" id="ARBA00022723"/>
    </source>
</evidence>
<dbReference type="GO" id="GO:0006779">
    <property type="term" value="P:porphyrin-containing compound biosynthetic process"/>
    <property type="evidence" value="ECO:0007669"/>
    <property type="project" value="InterPro"/>
</dbReference>
<dbReference type="Proteomes" id="UP000066549">
    <property type="component" value="Chromosome"/>
</dbReference>
<reference evidence="12 13" key="1">
    <citation type="submission" date="2015-03" db="EMBL/GenBank/DDBJ databases">
        <title>Comparative analysis of the OM43 clade including a novel species from Red Sea uncovers genomic and metabolic diversity among marine methylotrophs.</title>
        <authorList>
            <person name="Jimenez-Infante F."/>
            <person name="Ngugi D.K."/>
            <person name="Vinu M."/>
            <person name="Alam I."/>
            <person name="Kamau A."/>
            <person name="Blom J."/>
            <person name="Bajic V.B."/>
            <person name="Stingl U."/>
        </authorList>
    </citation>
    <scope>NUCLEOTIDE SEQUENCE [LARGE SCALE GENOMIC DNA]</scope>
    <source>
        <strain evidence="12 13">MBRSH7</strain>
    </source>
</reference>
<name>A0A0H4IXP9_9PROT</name>
<keyword evidence="6 10" id="KW-0479">Metal-binding</keyword>
<keyword evidence="7 10" id="KW-0408">Iron</keyword>
<proteinExistence type="inferred from homology"/>
<evidence type="ECO:0000313" key="13">
    <source>
        <dbReference type="Proteomes" id="UP000066549"/>
    </source>
</evidence>
<keyword evidence="10" id="KW-0963">Cytoplasm</keyword>
<dbReference type="SUPFAM" id="SSF102114">
    <property type="entry name" value="Radical SAM enzymes"/>
    <property type="match status" value="1"/>
</dbReference>
<evidence type="ECO:0000256" key="8">
    <source>
        <dbReference type="ARBA" id="ARBA00023014"/>
    </source>
</evidence>
<evidence type="ECO:0000256" key="4">
    <source>
        <dbReference type="ARBA" id="ARBA00022617"/>
    </source>
</evidence>
<evidence type="ECO:0000256" key="2">
    <source>
        <dbReference type="ARBA" id="ARBA00006100"/>
    </source>
</evidence>
<keyword evidence="8 10" id="KW-0411">Iron-sulfur</keyword>
<dbReference type="NCBIfam" id="TIGR00539">
    <property type="entry name" value="hemN_rel"/>
    <property type="match status" value="1"/>
</dbReference>
<dbReference type="InterPro" id="IPR007197">
    <property type="entry name" value="rSAM"/>
</dbReference>
<dbReference type="Pfam" id="PF06969">
    <property type="entry name" value="HemN_C"/>
    <property type="match status" value="1"/>
</dbReference>
<evidence type="ECO:0000256" key="5">
    <source>
        <dbReference type="ARBA" id="ARBA00022691"/>
    </source>
</evidence>
<evidence type="ECO:0000256" key="9">
    <source>
        <dbReference type="ARBA" id="ARBA00023186"/>
    </source>
</evidence>
<dbReference type="Pfam" id="PF04055">
    <property type="entry name" value="Radical_SAM"/>
    <property type="match status" value="1"/>
</dbReference>
<dbReference type="Gene3D" id="3.20.20.70">
    <property type="entry name" value="Aldolase class I"/>
    <property type="match status" value="1"/>
</dbReference>
<dbReference type="AlphaFoldDB" id="A0A0H4IXP9"/>
<dbReference type="InterPro" id="IPR006638">
    <property type="entry name" value="Elp3/MiaA/NifB-like_rSAM"/>
</dbReference>
<comment type="similarity">
    <text evidence="2">Belongs to the anaerobic coproporphyrinogen-III oxidase family. HemW subfamily.</text>
</comment>
<dbReference type="InterPro" id="IPR058240">
    <property type="entry name" value="rSAM_sf"/>
</dbReference>
<dbReference type="InterPro" id="IPR013785">
    <property type="entry name" value="Aldolase_TIM"/>
</dbReference>
<dbReference type="EMBL" id="CP011002">
    <property type="protein sequence ID" value="AKO65761.1"/>
    <property type="molecule type" value="Genomic_DNA"/>
</dbReference>
<dbReference type="InterPro" id="IPR004559">
    <property type="entry name" value="HemW-like"/>
</dbReference>
<dbReference type="OrthoDB" id="9808022at2"/>
<accession>A0A0H4IXP9</accession>
<dbReference type="CDD" id="cd01335">
    <property type="entry name" value="Radical_SAM"/>
    <property type="match status" value="1"/>
</dbReference>
<keyword evidence="10" id="KW-0004">4Fe-4S</keyword>
<dbReference type="PATRIC" id="fig|1623450.3.peg.650"/>
<comment type="cofactor">
    <cofactor evidence="1">
        <name>[4Fe-4S] cluster</name>
        <dbReference type="ChEBI" id="CHEBI:49883"/>
    </cofactor>
</comment>
<evidence type="ECO:0000256" key="7">
    <source>
        <dbReference type="ARBA" id="ARBA00023004"/>
    </source>
</evidence>
<dbReference type="PANTHER" id="PTHR13932:SF5">
    <property type="entry name" value="RADICAL S-ADENOSYL METHIONINE DOMAIN-CONTAINING PROTEIN 1, MITOCHONDRIAL"/>
    <property type="match status" value="1"/>
</dbReference>
<dbReference type="GO" id="GO:0051539">
    <property type="term" value="F:4 iron, 4 sulfur cluster binding"/>
    <property type="evidence" value="ECO:0007669"/>
    <property type="project" value="UniProtKB-UniRule"/>
</dbReference>
<dbReference type="SFLD" id="SFLDG01065">
    <property type="entry name" value="anaerobic_coproporphyrinogen-I"/>
    <property type="match status" value="2"/>
</dbReference>
<keyword evidence="13" id="KW-1185">Reference proteome</keyword>
<dbReference type="SFLD" id="SFLDF00562">
    <property type="entry name" value="HemN-like__clustered_with_heat"/>
    <property type="match status" value="1"/>
</dbReference>
<evidence type="ECO:0000256" key="3">
    <source>
        <dbReference type="ARBA" id="ARBA00017228"/>
    </source>
</evidence>
<evidence type="ECO:0000259" key="11">
    <source>
        <dbReference type="PROSITE" id="PS51918"/>
    </source>
</evidence>
<comment type="subcellular location">
    <subcellularLocation>
        <location evidence="10">Cytoplasm</location>
    </subcellularLocation>
</comment>
<keyword evidence="4 10" id="KW-0349">Heme</keyword>
<dbReference type="InterPro" id="IPR034505">
    <property type="entry name" value="Coproporphyrinogen-III_oxidase"/>
</dbReference>
<feature type="domain" description="Radical SAM core" evidence="11">
    <location>
        <begin position="2"/>
        <end position="236"/>
    </location>
</feature>